<reference evidence="1 2" key="1">
    <citation type="submission" date="2024-11" db="EMBL/GenBank/DDBJ databases">
        <title>A near-complete genome assembly of Cinchona calisaya.</title>
        <authorList>
            <person name="Lian D.C."/>
            <person name="Zhao X.W."/>
            <person name="Wei L."/>
        </authorList>
    </citation>
    <scope>NUCLEOTIDE SEQUENCE [LARGE SCALE GENOMIC DNA]</scope>
    <source>
        <tissue evidence="1">Nenye</tissue>
    </source>
</reference>
<comment type="caution">
    <text evidence="1">The sequence shown here is derived from an EMBL/GenBank/DDBJ whole genome shotgun (WGS) entry which is preliminary data.</text>
</comment>
<accession>A0ABD3B2N4</accession>
<dbReference type="AlphaFoldDB" id="A0ABD3B2N4"/>
<dbReference type="EMBL" id="JBJUIK010000001">
    <property type="protein sequence ID" value="KAL3537812.1"/>
    <property type="molecule type" value="Genomic_DNA"/>
</dbReference>
<gene>
    <name evidence="1" type="ORF">ACH5RR_001178</name>
</gene>
<name>A0ABD3B2N4_9GENT</name>
<evidence type="ECO:0000313" key="2">
    <source>
        <dbReference type="Proteomes" id="UP001630127"/>
    </source>
</evidence>
<dbReference type="Proteomes" id="UP001630127">
    <property type="component" value="Unassembled WGS sequence"/>
</dbReference>
<protein>
    <submittedName>
        <fullName evidence="1">Uncharacterized protein</fullName>
    </submittedName>
</protein>
<sequence>MLGIATTVEEKGAPKMLGRARCSSRSLDLVRGSWDSSSTGSRGVVTEVEERARITGLLGLRPERKLPRPP</sequence>
<organism evidence="1 2">
    <name type="scientific">Cinchona calisaya</name>
    <dbReference type="NCBI Taxonomy" id="153742"/>
    <lineage>
        <taxon>Eukaryota</taxon>
        <taxon>Viridiplantae</taxon>
        <taxon>Streptophyta</taxon>
        <taxon>Embryophyta</taxon>
        <taxon>Tracheophyta</taxon>
        <taxon>Spermatophyta</taxon>
        <taxon>Magnoliopsida</taxon>
        <taxon>eudicotyledons</taxon>
        <taxon>Gunneridae</taxon>
        <taxon>Pentapetalae</taxon>
        <taxon>asterids</taxon>
        <taxon>lamiids</taxon>
        <taxon>Gentianales</taxon>
        <taxon>Rubiaceae</taxon>
        <taxon>Cinchonoideae</taxon>
        <taxon>Cinchoneae</taxon>
        <taxon>Cinchona</taxon>
    </lineage>
</organism>
<keyword evidence="2" id="KW-1185">Reference proteome</keyword>
<proteinExistence type="predicted"/>
<evidence type="ECO:0000313" key="1">
    <source>
        <dbReference type="EMBL" id="KAL3537812.1"/>
    </source>
</evidence>